<gene>
    <name evidence="2" type="ORF">g.49816</name>
</gene>
<feature type="compositionally biased region" description="Polar residues" evidence="1">
    <location>
        <begin position="1"/>
        <end position="16"/>
    </location>
</feature>
<proteinExistence type="predicted"/>
<name>A0A1B6LP13_9HEMI</name>
<feature type="region of interest" description="Disordered" evidence="1">
    <location>
        <begin position="70"/>
        <end position="100"/>
    </location>
</feature>
<feature type="region of interest" description="Disordered" evidence="1">
    <location>
        <begin position="1"/>
        <end position="20"/>
    </location>
</feature>
<dbReference type="AlphaFoldDB" id="A0A1B6LP13"/>
<evidence type="ECO:0000313" key="2">
    <source>
        <dbReference type="EMBL" id="JAT25329.1"/>
    </source>
</evidence>
<evidence type="ECO:0000256" key="1">
    <source>
        <dbReference type="SAM" id="MobiDB-lite"/>
    </source>
</evidence>
<accession>A0A1B6LP13</accession>
<reference evidence="2" key="1">
    <citation type="submission" date="2015-11" db="EMBL/GenBank/DDBJ databases">
        <title>De novo transcriptome assembly of four potential Pierce s Disease insect vectors from Arizona vineyards.</title>
        <authorList>
            <person name="Tassone E.E."/>
        </authorList>
    </citation>
    <scope>NUCLEOTIDE SEQUENCE</scope>
</reference>
<protein>
    <submittedName>
        <fullName evidence="2">Uncharacterized protein</fullName>
    </submittedName>
</protein>
<feature type="non-terminal residue" evidence="2">
    <location>
        <position position="1"/>
    </location>
</feature>
<sequence>CKKPQHTVSQQTNNAVLETPPREIATTLFVNPITLTRIPHQRKTPRGTKNSRRHCAVLFCSGIQLGVVLSDTSGGTKEDPNGESLGMGGVSNSFDLGFTD</sequence>
<dbReference type="EMBL" id="GEBQ01014648">
    <property type="protein sequence ID" value="JAT25329.1"/>
    <property type="molecule type" value="Transcribed_RNA"/>
</dbReference>
<organism evidence="2">
    <name type="scientific">Graphocephala atropunctata</name>
    <dbReference type="NCBI Taxonomy" id="36148"/>
    <lineage>
        <taxon>Eukaryota</taxon>
        <taxon>Metazoa</taxon>
        <taxon>Ecdysozoa</taxon>
        <taxon>Arthropoda</taxon>
        <taxon>Hexapoda</taxon>
        <taxon>Insecta</taxon>
        <taxon>Pterygota</taxon>
        <taxon>Neoptera</taxon>
        <taxon>Paraneoptera</taxon>
        <taxon>Hemiptera</taxon>
        <taxon>Auchenorrhyncha</taxon>
        <taxon>Membracoidea</taxon>
        <taxon>Cicadellidae</taxon>
        <taxon>Cicadellinae</taxon>
        <taxon>Cicadellini</taxon>
        <taxon>Graphocephala</taxon>
    </lineage>
</organism>